<dbReference type="RefSeq" id="WP_044195560.1">
    <property type="nucleotide sequence ID" value="NZ_JMCB01000016.1"/>
</dbReference>
<evidence type="ECO:0000259" key="5">
    <source>
        <dbReference type="PROSITE" id="PS50045"/>
    </source>
</evidence>
<evidence type="ECO:0000256" key="1">
    <source>
        <dbReference type="ARBA" id="ARBA00022741"/>
    </source>
</evidence>
<dbReference type="PANTHER" id="PTHR32071:SF57">
    <property type="entry name" value="C4-DICARBOXYLATE TRANSPORT TRANSCRIPTIONAL REGULATORY PROTEIN DCTD"/>
    <property type="match status" value="1"/>
</dbReference>
<dbReference type="SUPFAM" id="SSF46689">
    <property type="entry name" value="Homeodomain-like"/>
    <property type="match status" value="1"/>
</dbReference>
<dbReference type="PROSITE" id="PS50045">
    <property type="entry name" value="SIGMA54_INTERACT_4"/>
    <property type="match status" value="1"/>
</dbReference>
<dbReference type="InterPro" id="IPR002078">
    <property type="entry name" value="Sigma_54_int"/>
</dbReference>
<evidence type="ECO:0000256" key="2">
    <source>
        <dbReference type="ARBA" id="ARBA00022840"/>
    </source>
</evidence>
<dbReference type="InterPro" id="IPR058031">
    <property type="entry name" value="AAA_lid_NorR"/>
</dbReference>
<dbReference type="GO" id="GO:0043565">
    <property type="term" value="F:sequence-specific DNA binding"/>
    <property type="evidence" value="ECO:0007669"/>
    <property type="project" value="InterPro"/>
</dbReference>
<keyword evidence="2" id="KW-0067">ATP-binding</keyword>
<dbReference type="Gene3D" id="1.10.10.60">
    <property type="entry name" value="Homeodomain-like"/>
    <property type="match status" value="1"/>
</dbReference>
<reference evidence="6 7" key="1">
    <citation type="submission" date="2014-04" db="EMBL/GenBank/DDBJ databases">
        <title>Genome assembly of Hyalangium minutum DSM 14724.</title>
        <authorList>
            <person name="Sharma G."/>
            <person name="Subramanian S."/>
        </authorList>
    </citation>
    <scope>NUCLEOTIDE SEQUENCE [LARGE SCALE GENOMIC DNA]</scope>
    <source>
        <strain evidence="6 7">DSM 14724</strain>
    </source>
</reference>
<keyword evidence="3" id="KW-0805">Transcription regulation</keyword>
<keyword evidence="1" id="KW-0547">Nucleotide-binding</keyword>
<dbReference type="Proteomes" id="UP000028725">
    <property type="component" value="Unassembled WGS sequence"/>
</dbReference>
<dbReference type="Gene3D" id="1.10.8.60">
    <property type="match status" value="1"/>
</dbReference>
<keyword evidence="4" id="KW-0804">Transcription</keyword>
<evidence type="ECO:0000256" key="3">
    <source>
        <dbReference type="ARBA" id="ARBA00023015"/>
    </source>
</evidence>
<evidence type="ECO:0000313" key="7">
    <source>
        <dbReference type="Proteomes" id="UP000028725"/>
    </source>
</evidence>
<dbReference type="InterPro" id="IPR025944">
    <property type="entry name" value="Sigma_54_int_dom_CS"/>
</dbReference>
<sequence>MRKHAPWGQTPKFTPAAWARLQRHTWPGNVRELRNVVRRALFERKGPKVDTGDISFEEAYHRAPEVRNLESLELPAGVTLEPMMARLERQFIESALRRCQYHKERTAKELGLARSSLFKRLKQ</sequence>
<dbReference type="InterPro" id="IPR002197">
    <property type="entry name" value="HTH_Fis"/>
</dbReference>
<comment type="caution">
    <text evidence="6">The sequence shown here is derived from an EMBL/GenBank/DDBJ whole genome shotgun (WGS) entry which is preliminary data.</text>
</comment>
<dbReference type="Pfam" id="PF25601">
    <property type="entry name" value="AAA_lid_14"/>
    <property type="match status" value="1"/>
</dbReference>
<evidence type="ECO:0000256" key="4">
    <source>
        <dbReference type="ARBA" id="ARBA00023163"/>
    </source>
</evidence>
<dbReference type="STRING" id="394096.DB31_2528"/>
<dbReference type="InterPro" id="IPR009057">
    <property type="entry name" value="Homeodomain-like_sf"/>
</dbReference>
<gene>
    <name evidence="6" type="ORF">DB31_2528</name>
</gene>
<dbReference type="EMBL" id="JMCB01000016">
    <property type="protein sequence ID" value="KFE63760.1"/>
    <property type="molecule type" value="Genomic_DNA"/>
</dbReference>
<dbReference type="PANTHER" id="PTHR32071">
    <property type="entry name" value="TRANSCRIPTIONAL REGULATORY PROTEIN"/>
    <property type="match status" value="1"/>
</dbReference>
<dbReference type="AlphaFoldDB" id="A0A085W7U7"/>
<keyword evidence="7" id="KW-1185">Reference proteome</keyword>
<dbReference type="GO" id="GO:0006355">
    <property type="term" value="P:regulation of DNA-templated transcription"/>
    <property type="evidence" value="ECO:0007669"/>
    <property type="project" value="InterPro"/>
</dbReference>
<dbReference type="GO" id="GO:0005524">
    <property type="term" value="F:ATP binding"/>
    <property type="evidence" value="ECO:0007669"/>
    <property type="project" value="UniProtKB-KW"/>
</dbReference>
<feature type="domain" description="Sigma-54 factor interaction" evidence="5">
    <location>
        <begin position="1"/>
        <end position="42"/>
    </location>
</feature>
<dbReference type="PROSITE" id="PS00688">
    <property type="entry name" value="SIGMA54_INTERACT_3"/>
    <property type="match status" value="1"/>
</dbReference>
<protein>
    <submittedName>
        <fullName evidence="6">Response regulator of zinc sigma-54-dependent two-component system</fullName>
    </submittedName>
</protein>
<proteinExistence type="predicted"/>
<accession>A0A085W7U7</accession>
<dbReference type="PRINTS" id="PR01590">
    <property type="entry name" value="HTHFIS"/>
</dbReference>
<dbReference type="Pfam" id="PF02954">
    <property type="entry name" value="HTH_8"/>
    <property type="match status" value="1"/>
</dbReference>
<name>A0A085W7U7_9BACT</name>
<organism evidence="6 7">
    <name type="scientific">Hyalangium minutum</name>
    <dbReference type="NCBI Taxonomy" id="394096"/>
    <lineage>
        <taxon>Bacteria</taxon>
        <taxon>Pseudomonadati</taxon>
        <taxon>Myxococcota</taxon>
        <taxon>Myxococcia</taxon>
        <taxon>Myxococcales</taxon>
        <taxon>Cystobacterineae</taxon>
        <taxon>Archangiaceae</taxon>
        <taxon>Hyalangium</taxon>
    </lineage>
</organism>
<evidence type="ECO:0000313" key="6">
    <source>
        <dbReference type="EMBL" id="KFE63760.1"/>
    </source>
</evidence>